<name>A0A1V9E4K8_9BACT</name>
<feature type="region of interest" description="Disordered" evidence="1">
    <location>
        <begin position="1"/>
        <end position="51"/>
    </location>
</feature>
<evidence type="ECO:0000313" key="3">
    <source>
        <dbReference type="Proteomes" id="UP000192610"/>
    </source>
</evidence>
<reference evidence="3" key="1">
    <citation type="submission" date="2016-04" db="EMBL/GenBank/DDBJ databases">
        <authorList>
            <person name="Chen L."/>
            <person name="Zhuang W."/>
            <person name="Wang G."/>
        </authorList>
    </citation>
    <scope>NUCLEOTIDE SEQUENCE [LARGE SCALE GENOMIC DNA]</scope>
    <source>
        <strain evidence="3">17621</strain>
    </source>
</reference>
<gene>
    <name evidence="2" type="ORF">A4H97_15490</name>
</gene>
<comment type="caution">
    <text evidence="2">The sequence shown here is derived from an EMBL/GenBank/DDBJ whole genome shotgun (WGS) entry which is preliminary data.</text>
</comment>
<dbReference type="EMBL" id="LVXG01000067">
    <property type="protein sequence ID" value="OQP41001.1"/>
    <property type="molecule type" value="Genomic_DNA"/>
</dbReference>
<accession>A0A1V9E4K8</accession>
<evidence type="ECO:0000313" key="2">
    <source>
        <dbReference type="EMBL" id="OQP41001.1"/>
    </source>
</evidence>
<feature type="compositionally biased region" description="Basic and acidic residues" evidence="1">
    <location>
        <begin position="9"/>
        <end position="51"/>
    </location>
</feature>
<sequence length="83" mass="9562">MKLFGFDTDTVRKGRRQSAEGRVQKAECRGQRAEGRGQKAEGRRQRAEGREGINLSTDQLVNLSTYFSYLTRTQSDCIWNHPR</sequence>
<evidence type="ECO:0000256" key="1">
    <source>
        <dbReference type="SAM" id="MobiDB-lite"/>
    </source>
</evidence>
<dbReference type="AlphaFoldDB" id="A0A1V9E4K8"/>
<dbReference type="Proteomes" id="UP000192610">
    <property type="component" value="Unassembled WGS sequence"/>
</dbReference>
<protein>
    <submittedName>
        <fullName evidence="2">Uncharacterized protein</fullName>
    </submittedName>
</protein>
<keyword evidence="3" id="KW-1185">Reference proteome</keyword>
<proteinExistence type="predicted"/>
<organism evidence="2 3">
    <name type="scientific">Niastella yeongjuensis</name>
    <dbReference type="NCBI Taxonomy" id="354355"/>
    <lineage>
        <taxon>Bacteria</taxon>
        <taxon>Pseudomonadati</taxon>
        <taxon>Bacteroidota</taxon>
        <taxon>Chitinophagia</taxon>
        <taxon>Chitinophagales</taxon>
        <taxon>Chitinophagaceae</taxon>
        <taxon>Niastella</taxon>
    </lineage>
</organism>